<feature type="compositionally biased region" description="Basic and acidic residues" evidence="4">
    <location>
        <begin position="465"/>
        <end position="475"/>
    </location>
</feature>
<dbReference type="Gene3D" id="1.10.238.10">
    <property type="entry name" value="EF-hand"/>
    <property type="match status" value="1"/>
</dbReference>
<evidence type="ECO:0000259" key="5">
    <source>
        <dbReference type="PROSITE" id="PS50222"/>
    </source>
</evidence>
<dbReference type="GO" id="GO:0005509">
    <property type="term" value="F:calcium ion binding"/>
    <property type="evidence" value="ECO:0007669"/>
    <property type="project" value="InterPro"/>
</dbReference>
<gene>
    <name evidence="6" type="ORF">SELO1098_LOCUS5539</name>
</gene>
<feature type="compositionally biased region" description="Low complexity" evidence="4">
    <location>
        <begin position="419"/>
        <end position="433"/>
    </location>
</feature>
<dbReference type="PANTHER" id="PTHR45942">
    <property type="entry name" value="PROTEIN PHOSPATASE 3 REGULATORY SUBUNIT B ALPHA ISOFORM TYPE 1"/>
    <property type="match status" value="1"/>
</dbReference>
<evidence type="ECO:0000256" key="4">
    <source>
        <dbReference type="SAM" id="MobiDB-lite"/>
    </source>
</evidence>
<dbReference type="EMBL" id="HBIC01011126">
    <property type="protein sequence ID" value="CAE0276709.1"/>
    <property type="molecule type" value="Transcribed_RNA"/>
</dbReference>
<keyword evidence="2" id="KW-0677">Repeat</keyword>
<dbReference type="InterPro" id="IPR002048">
    <property type="entry name" value="EF_hand_dom"/>
</dbReference>
<name>A0A7S3M126_9STRA</name>
<feature type="compositionally biased region" description="Low complexity" evidence="4">
    <location>
        <begin position="392"/>
        <end position="408"/>
    </location>
</feature>
<keyword evidence="1" id="KW-0479">Metal-binding</keyword>
<dbReference type="SUPFAM" id="SSF47473">
    <property type="entry name" value="EF-hand"/>
    <property type="match status" value="1"/>
</dbReference>
<feature type="domain" description="EF-hand" evidence="5">
    <location>
        <begin position="108"/>
        <end position="135"/>
    </location>
</feature>
<dbReference type="SMART" id="SM00054">
    <property type="entry name" value="EFh"/>
    <property type="match status" value="3"/>
</dbReference>
<evidence type="ECO:0000313" key="6">
    <source>
        <dbReference type="EMBL" id="CAE0276709.1"/>
    </source>
</evidence>
<feature type="compositionally biased region" description="Basic residues" evidence="4">
    <location>
        <begin position="380"/>
        <end position="391"/>
    </location>
</feature>
<feature type="region of interest" description="Disordered" evidence="4">
    <location>
        <begin position="346"/>
        <end position="446"/>
    </location>
</feature>
<evidence type="ECO:0000256" key="2">
    <source>
        <dbReference type="ARBA" id="ARBA00022737"/>
    </source>
</evidence>
<feature type="region of interest" description="Disordered" evidence="4">
    <location>
        <begin position="460"/>
        <end position="502"/>
    </location>
</feature>
<feature type="domain" description="EF-hand" evidence="5">
    <location>
        <begin position="64"/>
        <end position="99"/>
    </location>
</feature>
<dbReference type="PROSITE" id="PS00018">
    <property type="entry name" value="EF_HAND_1"/>
    <property type="match status" value="2"/>
</dbReference>
<reference evidence="6" key="1">
    <citation type="submission" date="2021-01" db="EMBL/GenBank/DDBJ databases">
        <authorList>
            <person name="Corre E."/>
            <person name="Pelletier E."/>
            <person name="Niang G."/>
            <person name="Scheremetjew M."/>
            <person name="Finn R."/>
            <person name="Kale V."/>
            <person name="Holt S."/>
            <person name="Cochrane G."/>
            <person name="Meng A."/>
            <person name="Brown T."/>
            <person name="Cohen L."/>
        </authorList>
    </citation>
    <scope>NUCLEOTIDE SEQUENCE</scope>
    <source>
        <strain evidence="6">CCAP 955/1</strain>
    </source>
</reference>
<organism evidence="6">
    <name type="scientific">Spumella elongata</name>
    <dbReference type="NCBI Taxonomy" id="89044"/>
    <lineage>
        <taxon>Eukaryota</taxon>
        <taxon>Sar</taxon>
        <taxon>Stramenopiles</taxon>
        <taxon>Ochrophyta</taxon>
        <taxon>Chrysophyceae</taxon>
        <taxon>Chromulinales</taxon>
        <taxon>Chromulinaceae</taxon>
        <taxon>Spumella</taxon>
    </lineage>
</organism>
<dbReference type="Pfam" id="PF13202">
    <property type="entry name" value="EF-hand_5"/>
    <property type="match status" value="3"/>
</dbReference>
<dbReference type="InterPro" id="IPR018247">
    <property type="entry name" value="EF_Hand_1_Ca_BS"/>
</dbReference>
<dbReference type="AlphaFoldDB" id="A0A7S3M126"/>
<accession>A0A7S3M126</accession>
<protein>
    <recommendedName>
        <fullName evidence="5">EF-hand domain-containing protein</fullName>
    </recommendedName>
</protein>
<evidence type="ECO:0000256" key="3">
    <source>
        <dbReference type="ARBA" id="ARBA00022837"/>
    </source>
</evidence>
<keyword evidence="3" id="KW-0106">Calcium</keyword>
<dbReference type="InterPro" id="IPR011992">
    <property type="entry name" value="EF-hand-dom_pair"/>
</dbReference>
<dbReference type="PROSITE" id="PS50222">
    <property type="entry name" value="EF_HAND_2"/>
    <property type="match status" value="2"/>
</dbReference>
<evidence type="ECO:0000256" key="1">
    <source>
        <dbReference type="ARBA" id="ARBA00022723"/>
    </source>
</evidence>
<sequence length="546" mass="59833">MGCSTSAFDNEKHSPQFQKDLVQYRAMQLSEKEVRKLYNEFRKVDMDNSGSIGLPELLAHLDLPVTDYTQKVFSIFDEDRSGEVEFKEFVMTLWNYCTLTSSTLEMFAFDLYDSDGSGEISPNEVTQMLTDLFGKHEVKTNQHAKVMAAELLDHAKNFRDPFTIDTFRAFVKTHQALLFPAFQMQLALQRKFLGTAFWEKNADRRMEICNGKYISVGAFIAEHAQSQSVEAMQPLKFARIGEDPAAAPVVQAGGRAVRRKSIVHNHQQTSASNGLTLTGSAKLRFNAAAAGVQGFFASSGKHNKRTNSSPSKVYVASAKAPNMGSGTNTPSQSNAVMQLSRENSADFYATGGGHTGGPSPPRRKSHVENYVSPQMSPRGNVHKHHGIHHGHSSGPNSKLNSSNNSSDNLRGILSPPGGNANTNHTNLANNPHNKSAGNMRRASKEPKEFEDAINQIFSNMGANSPERRQHADGHAKLPRKNSKENSAVVPMHPNADKKPMRRTGTVPVNVANAVGAASEVVGAYVDVDTHALKHSPGKQHRRKSFG</sequence>
<proteinExistence type="predicted"/>